<reference evidence="7 8" key="1">
    <citation type="submission" date="2018-04" db="EMBL/GenBank/DDBJ databases">
        <title>Pelagivirga bohaiensis gen. nov., sp. nov., a bacterium isolated from the Bohai Sea.</title>
        <authorList>
            <person name="Ji X."/>
        </authorList>
    </citation>
    <scope>NUCLEOTIDE SEQUENCE [LARGE SCALE GENOMIC DNA]</scope>
    <source>
        <strain evidence="7 8">BH-SD19</strain>
    </source>
</reference>
<protein>
    <submittedName>
        <fullName evidence="7">ABC transporter permease</fullName>
    </submittedName>
</protein>
<dbReference type="InterPro" id="IPR035906">
    <property type="entry name" value="MetI-like_sf"/>
</dbReference>
<dbReference type="SUPFAM" id="SSF161098">
    <property type="entry name" value="MetI-like"/>
    <property type="match status" value="1"/>
</dbReference>
<accession>A0A2T7GAG9</accession>
<dbReference type="Proteomes" id="UP000244446">
    <property type="component" value="Unassembled WGS sequence"/>
</dbReference>
<evidence type="ECO:0000256" key="5">
    <source>
        <dbReference type="RuleBase" id="RU363032"/>
    </source>
</evidence>
<dbReference type="PANTHER" id="PTHR30133:SF2">
    <property type="entry name" value="ARGININE ABC TRANSPORTER PERMEASE PROTEIN ARTQ"/>
    <property type="match status" value="1"/>
</dbReference>
<dbReference type="InterPro" id="IPR051613">
    <property type="entry name" value="ABC_transp_permease_HisMQ"/>
</dbReference>
<sequence length="294" mass="32823">MFSFCTDPETLGTFRWFACYFTTGKQWAFYSSFGTVLLLLAITAPAALAFGFGGAMAARSRLLPLRMLGKGYIALVRGVPDIVYFLFFVIALDQAFEWVRHKVLCPGWDQPIRQGADFIVCSAAKLPLGNAPQWVHETYGFALAVLTFAIVFGAFAANVLFGAMRAVPRGQMETAEAYGMTRRQAFRRILVPQMWVYALPGLSNLWMVLIKATPLLFLLGVEDIVYWARSLGGTANPRFTDYPHGDWRVWYFLALLIIYLLFTKASEVVLERIMTRLTHGQATTGGEAQRKAGA</sequence>
<evidence type="ECO:0000256" key="3">
    <source>
        <dbReference type="ARBA" id="ARBA00022989"/>
    </source>
</evidence>
<dbReference type="Pfam" id="PF00528">
    <property type="entry name" value="BPD_transp_1"/>
    <property type="match status" value="1"/>
</dbReference>
<evidence type="ECO:0000256" key="4">
    <source>
        <dbReference type="ARBA" id="ARBA00023136"/>
    </source>
</evidence>
<keyword evidence="3 5" id="KW-1133">Transmembrane helix</keyword>
<dbReference type="OrthoDB" id="9815029at2"/>
<dbReference type="GO" id="GO:0055085">
    <property type="term" value="P:transmembrane transport"/>
    <property type="evidence" value="ECO:0007669"/>
    <property type="project" value="InterPro"/>
</dbReference>
<feature type="transmembrane region" description="Helical" evidence="5">
    <location>
        <begin position="27"/>
        <end position="52"/>
    </location>
</feature>
<comment type="caution">
    <text evidence="7">The sequence shown here is derived from an EMBL/GenBank/DDBJ whole genome shotgun (WGS) entry which is preliminary data.</text>
</comment>
<keyword evidence="2 5" id="KW-0812">Transmembrane</keyword>
<feature type="transmembrane region" description="Helical" evidence="5">
    <location>
        <begin position="249"/>
        <end position="270"/>
    </location>
</feature>
<dbReference type="PROSITE" id="PS50928">
    <property type="entry name" value="ABC_TM1"/>
    <property type="match status" value="1"/>
</dbReference>
<dbReference type="InterPro" id="IPR000515">
    <property type="entry name" value="MetI-like"/>
</dbReference>
<evidence type="ECO:0000256" key="1">
    <source>
        <dbReference type="ARBA" id="ARBA00004651"/>
    </source>
</evidence>
<keyword evidence="4 5" id="KW-0472">Membrane</keyword>
<gene>
    <name evidence="7" type="ORF">DC366_06040</name>
</gene>
<keyword evidence="8" id="KW-1185">Reference proteome</keyword>
<evidence type="ECO:0000313" key="7">
    <source>
        <dbReference type="EMBL" id="PVA11411.1"/>
    </source>
</evidence>
<comment type="subcellular location">
    <subcellularLocation>
        <location evidence="1 5">Cell membrane</location>
        <topology evidence="1 5">Multi-pass membrane protein</topology>
    </subcellularLocation>
</comment>
<organism evidence="7 8">
    <name type="scientific">Pelagivirga sediminicola</name>
    <dbReference type="NCBI Taxonomy" id="2170575"/>
    <lineage>
        <taxon>Bacteria</taxon>
        <taxon>Pseudomonadati</taxon>
        <taxon>Pseudomonadota</taxon>
        <taxon>Alphaproteobacteria</taxon>
        <taxon>Rhodobacterales</taxon>
        <taxon>Paracoccaceae</taxon>
        <taxon>Pelagivirga</taxon>
    </lineage>
</organism>
<evidence type="ECO:0000256" key="2">
    <source>
        <dbReference type="ARBA" id="ARBA00022692"/>
    </source>
</evidence>
<dbReference type="RefSeq" id="WP_108691383.1">
    <property type="nucleotide sequence ID" value="NZ_QCYH01000002.1"/>
</dbReference>
<dbReference type="Gene3D" id="1.10.3720.10">
    <property type="entry name" value="MetI-like"/>
    <property type="match status" value="1"/>
</dbReference>
<feature type="transmembrane region" description="Helical" evidence="5">
    <location>
        <begin position="189"/>
        <end position="209"/>
    </location>
</feature>
<evidence type="ECO:0000313" key="8">
    <source>
        <dbReference type="Proteomes" id="UP000244446"/>
    </source>
</evidence>
<dbReference type="EMBL" id="QCYH01000002">
    <property type="protein sequence ID" value="PVA11411.1"/>
    <property type="molecule type" value="Genomic_DNA"/>
</dbReference>
<dbReference type="AlphaFoldDB" id="A0A2T7GAG9"/>
<comment type="similarity">
    <text evidence="5">Belongs to the binding-protein-dependent transport system permease family.</text>
</comment>
<feature type="domain" description="ABC transmembrane type-1" evidence="6">
    <location>
        <begin position="33"/>
        <end position="270"/>
    </location>
</feature>
<feature type="transmembrane region" description="Helical" evidence="5">
    <location>
        <begin position="139"/>
        <end position="161"/>
    </location>
</feature>
<dbReference type="PANTHER" id="PTHR30133">
    <property type="entry name" value="CATIONIC AMINO ACID TRANSPORTER, MEMBRANE COMPONENT"/>
    <property type="match status" value="1"/>
</dbReference>
<keyword evidence="5" id="KW-0813">Transport</keyword>
<proteinExistence type="inferred from homology"/>
<dbReference type="GO" id="GO:0005886">
    <property type="term" value="C:plasma membrane"/>
    <property type="evidence" value="ECO:0007669"/>
    <property type="project" value="UniProtKB-SubCell"/>
</dbReference>
<name>A0A2T7GAG9_9RHOB</name>
<feature type="transmembrane region" description="Helical" evidence="5">
    <location>
        <begin position="72"/>
        <end position="92"/>
    </location>
</feature>
<evidence type="ECO:0000259" key="6">
    <source>
        <dbReference type="PROSITE" id="PS50928"/>
    </source>
</evidence>
<dbReference type="CDD" id="cd06261">
    <property type="entry name" value="TM_PBP2"/>
    <property type="match status" value="1"/>
</dbReference>